<dbReference type="Proteomes" id="UP000722791">
    <property type="component" value="Unassembled WGS sequence"/>
</dbReference>
<comment type="caution">
    <text evidence="2">The sequence shown here is derived from an EMBL/GenBank/DDBJ whole genome shotgun (WGS) entry which is preliminary data.</text>
</comment>
<dbReference type="Proteomes" id="UP000747110">
    <property type="component" value="Unassembled WGS sequence"/>
</dbReference>
<evidence type="ECO:0000256" key="1">
    <source>
        <dbReference type="SAM" id="MobiDB-lite"/>
    </source>
</evidence>
<keyword evidence="4" id="KW-1185">Reference proteome</keyword>
<dbReference type="AlphaFoldDB" id="A0A8J4FKA4"/>
<dbReference type="EMBL" id="BNCP01000016">
    <property type="protein sequence ID" value="GIL79891.1"/>
    <property type="molecule type" value="Genomic_DNA"/>
</dbReference>
<reference evidence="2" key="1">
    <citation type="journal article" date="2021" name="Proc. Natl. Acad. Sci. U.S.A.">
        <title>Three genomes in the algal genus Volvox reveal the fate of a haploid sex-determining region after a transition to homothallism.</title>
        <authorList>
            <person name="Yamamoto K."/>
            <person name="Hamaji T."/>
            <person name="Kawai-Toyooka H."/>
            <person name="Matsuzaki R."/>
            <person name="Takahashi F."/>
            <person name="Nishimura Y."/>
            <person name="Kawachi M."/>
            <person name="Noguchi H."/>
            <person name="Minakuchi Y."/>
            <person name="Umen J.G."/>
            <person name="Toyoda A."/>
            <person name="Nozaki H."/>
        </authorList>
    </citation>
    <scope>NUCLEOTIDE SEQUENCE</scope>
    <source>
        <strain evidence="3">NIES-3785</strain>
        <strain evidence="2">NIES-3786</strain>
    </source>
</reference>
<evidence type="ECO:0000313" key="2">
    <source>
        <dbReference type="EMBL" id="GIL79891.1"/>
    </source>
</evidence>
<name>A0A8J4FKA4_9CHLO</name>
<evidence type="ECO:0000313" key="4">
    <source>
        <dbReference type="Proteomes" id="UP000747110"/>
    </source>
</evidence>
<gene>
    <name evidence="2" type="ORF">Vretifemale_9128</name>
    <name evidence="3" type="ORF">Vretimale_12514</name>
</gene>
<feature type="compositionally biased region" description="Low complexity" evidence="1">
    <location>
        <begin position="189"/>
        <end position="204"/>
    </location>
</feature>
<organism evidence="2 4">
    <name type="scientific">Volvox reticuliferus</name>
    <dbReference type="NCBI Taxonomy" id="1737510"/>
    <lineage>
        <taxon>Eukaryota</taxon>
        <taxon>Viridiplantae</taxon>
        <taxon>Chlorophyta</taxon>
        <taxon>core chlorophytes</taxon>
        <taxon>Chlorophyceae</taxon>
        <taxon>CS clade</taxon>
        <taxon>Chlamydomonadales</taxon>
        <taxon>Volvocaceae</taxon>
        <taxon>Volvox</taxon>
    </lineage>
</organism>
<sequence length="352" mass="37756">MDPYGDSLILAHPSAIDCFEQSACGSASTALGYMVSVGSFESTQYYDAVNGDQSHSLSATGMSWGHAIAAQSGLIESAGNEIVCQAAIFFANRSGVGGVAVGCPCKSCVKTIGFLPTNEPQARPWRYQHPEPCSSKYGACFPSRKSSALGNQFFASSPESPGSEVTPADQTLRMLLDRARQGFDVTAAASATRSGGASGTAPAPVQTLRHNTPSRSMRPIYQHFQAPPVHRRRMEARSSSPIPVPLPPHARTSMGLRRHGWHAVAAHSAGGALYDHIAGAPHDEDGSVAQAEDMQQDKMVRTVMQFYDAMRKKRAKRPPGRPSEPQRVVIGFEQLASESRERNGPSYRDVAL</sequence>
<evidence type="ECO:0000313" key="3">
    <source>
        <dbReference type="EMBL" id="GIM08501.1"/>
    </source>
</evidence>
<dbReference type="EMBL" id="BNCQ01000027">
    <property type="protein sequence ID" value="GIM08501.1"/>
    <property type="molecule type" value="Genomic_DNA"/>
</dbReference>
<proteinExistence type="predicted"/>
<protein>
    <submittedName>
        <fullName evidence="2">Uncharacterized protein</fullName>
    </submittedName>
</protein>
<feature type="region of interest" description="Disordered" evidence="1">
    <location>
        <begin position="189"/>
        <end position="213"/>
    </location>
</feature>
<accession>A0A8J4FKA4</accession>
<feature type="region of interest" description="Disordered" evidence="1">
    <location>
        <begin position="312"/>
        <end position="352"/>
    </location>
</feature>